<dbReference type="PANTHER" id="PTHR43003:SF13">
    <property type="entry name" value="DNA-3-METHYLADENINE GLYCOSYLASE 2"/>
    <property type="match status" value="1"/>
</dbReference>
<keyword evidence="9" id="KW-0234">DNA repair</keyword>
<dbReference type="InterPro" id="IPR018060">
    <property type="entry name" value="HTH_AraC"/>
</dbReference>
<dbReference type="Gene3D" id="1.10.10.60">
    <property type="entry name" value="Homeodomain-like"/>
    <property type="match status" value="2"/>
</dbReference>
<dbReference type="InterPro" id="IPR009057">
    <property type="entry name" value="Homeodomain-like_sf"/>
</dbReference>
<evidence type="ECO:0000256" key="6">
    <source>
        <dbReference type="ARBA" id="ARBA00023015"/>
    </source>
</evidence>
<dbReference type="InterPro" id="IPR037046">
    <property type="entry name" value="AlkA_N_sf"/>
</dbReference>
<dbReference type="SUPFAM" id="SSF57884">
    <property type="entry name" value="Ada DNA repair protein, N-terminal domain (N-Ada 10)"/>
    <property type="match status" value="1"/>
</dbReference>
<accession>A0ABT8DQA9</accession>
<dbReference type="Gene3D" id="3.30.310.20">
    <property type="entry name" value="DNA-3-methyladenine glycosylase AlkA, N-terminal domain"/>
    <property type="match status" value="1"/>
</dbReference>
<dbReference type="Pfam" id="PF02805">
    <property type="entry name" value="Ada_Zn_binding"/>
    <property type="match status" value="1"/>
</dbReference>
<dbReference type="InterPro" id="IPR010316">
    <property type="entry name" value="AlkA_N"/>
</dbReference>
<dbReference type="InterPro" id="IPR023170">
    <property type="entry name" value="HhH_base_excis_C"/>
</dbReference>
<keyword evidence="6" id="KW-0805">Transcription regulation</keyword>
<dbReference type="Proteomes" id="UP001228044">
    <property type="component" value="Unassembled WGS sequence"/>
</dbReference>
<evidence type="ECO:0000256" key="9">
    <source>
        <dbReference type="ARBA" id="ARBA00023204"/>
    </source>
</evidence>
<dbReference type="EC" id="3.2.2.21" evidence="3"/>
<evidence type="ECO:0000256" key="7">
    <source>
        <dbReference type="ARBA" id="ARBA00023159"/>
    </source>
</evidence>
<dbReference type="SMART" id="SM00342">
    <property type="entry name" value="HTH_ARAC"/>
    <property type="match status" value="1"/>
</dbReference>
<dbReference type="SUPFAM" id="SSF48150">
    <property type="entry name" value="DNA-glycosylase"/>
    <property type="match status" value="1"/>
</dbReference>
<keyword evidence="4" id="KW-0489">Methyltransferase</keyword>
<dbReference type="SUPFAM" id="SSF55945">
    <property type="entry name" value="TATA-box binding protein-like"/>
    <property type="match status" value="1"/>
</dbReference>
<proteinExistence type="predicted"/>
<evidence type="ECO:0000256" key="5">
    <source>
        <dbReference type="ARBA" id="ARBA00022763"/>
    </source>
</evidence>
<dbReference type="InterPro" id="IPR035451">
    <property type="entry name" value="Ada-like_dom_sf"/>
</dbReference>
<dbReference type="InterPro" id="IPR004026">
    <property type="entry name" value="Ada_DNA_repair_Zn-bd"/>
</dbReference>
<name>A0ABT8DQA9_9BURK</name>
<evidence type="ECO:0000256" key="1">
    <source>
        <dbReference type="ARBA" id="ARBA00000086"/>
    </source>
</evidence>
<evidence type="ECO:0000259" key="10">
    <source>
        <dbReference type="PROSITE" id="PS01124"/>
    </source>
</evidence>
<dbReference type="EMBL" id="JAUHHC010000002">
    <property type="protein sequence ID" value="MDN3920532.1"/>
    <property type="molecule type" value="Genomic_DNA"/>
</dbReference>
<dbReference type="SUPFAM" id="SSF46689">
    <property type="entry name" value="Homeodomain-like"/>
    <property type="match status" value="1"/>
</dbReference>
<dbReference type="Gene3D" id="1.10.1670.10">
    <property type="entry name" value="Helix-hairpin-Helix base-excision DNA repair enzymes (C-terminal)"/>
    <property type="match status" value="1"/>
</dbReference>
<protein>
    <recommendedName>
        <fullName evidence="3">DNA-3-methyladenine glycosylase II</fullName>
        <ecNumber evidence="3">3.2.2.21</ecNumber>
    </recommendedName>
</protein>
<dbReference type="InterPro" id="IPR003265">
    <property type="entry name" value="HhH-GPD_domain"/>
</dbReference>
<keyword evidence="7" id="KW-0010">Activator</keyword>
<dbReference type="SMART" id="SM01009">
    <property type="entry name" value="AlkA_N"/>
    <property type="match status" value="1"/>
</dbReference>
<comment type="caution">
    <text evidence="11">The sequence shown here is derived from an EMBL/GenBank/DDBJ whole genome shotgun (WGS) entry which is preliminary data.</text>
</comment>
<organism evidence="11 12">
    <name type="scientific">Roseateles violae</name>
    <dbReference type="NCBI Taxonomy" id="3058042"/>
    <lineage>
        <taxon>Bacteria</taxon>
        <taxon>Pseudomonadati</taxon>
        <taxon>Pseudomonadota</taxon>
        <taxon>Betaproteobacteria</taxon>
        <taxon>Burkholderiales</taxon>
        <taxon>Sphaerotilaceae</taxon>
        <taxon>Roseateles</taxon>
    </lineage>
</organism>
<dbReference type="SMART" id="SM00478">
    <property type="entry name" value="ENDO3c"/>
    <property type="match status" value="1"/>
</dbReference>
<gene>
    <name evidence="11" type="ORF">QWJ38_09610</name>
</gene>
<feature type="domain" description="HTH araC/xylS-type" evidence="10">
    <location>
        <begin position="112"/>
        <end position="195"/>
    </location>
</feature>
<keyword evidence="8" id="KW-0804">Transcription</keyword>
<dbReference type="InterPro" id="IPR051912">
    <property type="entry name" value="Alkylbase_DNA_Glycosylase/TA"/>
</dbReference>
<dbReference type="PROSITE" id="PS01124">
    <property type="entry name" value="HTH_ARAC_FAMILY_2"/>
    <property type="match status" value="1"/>
</dbReference>
<keyword evidence="12" id="KW-1185">Reference proteome</keyword>
<dbReference type="Pfam" id="PF06029">
    <property type="entry name" value="AlkA_N"/>
    <property type="match status" value="1"/>
</dbReference>
<evidence type="ECO:0000256" key="8">
    <source>
        <dbReference type="ARBA" id="ARBA00023163"/>
    </source>
</evidence>
<evidence type="ECO:0000256" key="4">
    <source>
        <dbReference type="ARBA" id="ARBA00022603"/>
    </source>
</evidence>
<dbReference type="InterPro" id="IPR011257">
    <property type="entry name" value="DNA_glycosylase"/>
</dbReference>
<comment type="cofactor">
    <cofactor evidence="2">
        <name>Zn(2+)</name>
        <dbReference type="ChEBI" id="CHEBI:29105"/>
    </cofactor>
</comment>
<dbReference type="Gene3D" id="3.40.10.10">
    <property type="entry name" value="DNA Methylphosphotriester Repair Domain"/>
    <property type="match status" value="1"/>
</dbReference>
<evidence type="ECO:0000256" key="2">
    <source>
        <dbReference type="ARBA" id="ARBA00001947"/>
    </source>
</evidence>
<sequence length="496" mass="53739">MSMPHPSDPLLDVAQCYPALLARDARFDGRWFVGVTSTGVYCRPVCRVRMPKPANCRFFATAAQAEAARFRPCLKCRPELAPAAGTRWSVMDASQTLARQAAALLDGGEIESVEGLAARLGITDRHLRRIFAAEHGVTPLQYLQTRRLLLAKQLLADSALPMTEVAAAAGFGSLRRFNAAFAEHYRLQPSSLRRGAPAIATACGEPALRLAYRPPYAVDALLQFLAARAIPGIEQVDPLQRTVTRTLRVRHGGRWHAGRIVARFDAAKSLVLLSPCAAVWGATASLIPIVRRWLDLDAEPAAVDEQLGGLAAATPGLRLPGCTDRFELAVRAVLGQQITVAAARTLGARFVERFGEPLDAAQALPRVDRLFPLPERIAATPAAAIAELGIIGRRAEALIALARAWPTLRYASGEGATAEALAELEQLPGIGPWTAHYMLMRGWSWPDAFPPGDVVLRQRLSQGQPAPLSAQACQAAAERYRPYRSYAVLQLWRSPA</sequence>
<keyword evidence="5" id="KW-0227">DNA damage</keyword>
<dbReference type="Pfam" id="PF00730">
    <property type="entry name" value="HhH-GPD"/>
    <property type="match status" value="1"/>
</dbReference>
<dbReference type="RefSeq" id="WP_290358825.1">
    <property type="nucleotide sequence ID" value="NZ_JAUHHC010000002.1"/>
</dbReference>
<evidence type="ECO:0000313" key="11">
    <source>
        <dbReference type="EMBL" id="MDN3920532.1"/>
    </source>
</evidence>
<dbReference type="CDD" id="cd00056">
    <property type="entry name" value="ENDO3c"/>
    <property type="match status" value="1"/>
</dbReference>
<dbReference type="Gene3D" id="1.10.340.30">
    <property type="entry name" value="Hypothetical protein, domain 2"/>
    <property type="match status" value="1"/>
</dbReference>
<evidence type="ECO:0000256" key="3">
    <source>
        <dbReference type="ARBA" id="ARBA00012000"/>
    </source>
</evidence>
<dbReference type="PANTHER" id="PTHR43003">
    <property type="entry name" value="DNA-3-METHYLADENINE GLYCOSYLASE"/>
    <property type="match status" value="1"/>
</dbReference>
<evidence type="ECO:0000313" key="12">
    <source>
        <dbReference type="Proteomes" id="UP001228044"/>
    </source>
</evidence>
<reference evidence="11 12" key="1">
    <citation type="submission" date="2023-06" db="EMBL/GenBank/DDBJ databases">
        <title>Pelomonas sp. PFR6 16S ribosomal RNA gene Genome sequencing and assembly.</title>
        <authorList>
            <person name="Woo H."/>
        </authorList>
    </citation>
    <scope>NUCLEOTIDE SEQUENCE [LARGE SCALE GENOMIC DNA]</scope>
    <source>
        <strain evidence="11 12">PFR6</strain>
    </source>
</reference>
<dbReference type="Pfam" id="PF12833">
    <property type="entry name" value="HTH_18"/>
    <property type="match status" value="1"/>
</dbReference>
<keyword evidence="4" id="KW-0808">Transferase</keyword>
<comment type="catalytic activity">
    <reaction evidence="1">
        <text>Hydrolysis of alkylated DNA, releasing 3-methyladenine, 3-methylguanine, 7-methylguanine and 7-methyladenine.</text>
        <dbReference type="EC" id="3.2.2.21"/>
    </reaction>
</comment>